<accession>A0A6C0LHP3</accession>
<dbReference type="EMBL" id="MN740473">
    <property type="protein sequence ID" value="QHU28662.1"/>
    <property type="molecule type" value="Genomic_DNA"/>
</dbReference>
<protein>
    <submittedName>
        <fullName evidence="1">Uncharacterized protein</fullName>
    </submittedName>
</protein>
<organism evidence="1">
    <name type="scientific">viral metagenome</name>
    <dbReference type="NCBI Taxonomy" id="1070528"/>
    <lineage>
        <taxon>unclassified sequences</taxon>
        <taxon>metagenomes</taxon>
        <taxon>organismal metagenomes</taxon>
    </lineage>
</organism>
<evidence type="ECO:0000313" key="1">
    <source>
        <dbReference type="EMBL" id="QHU28662.1"/>
    </source>
</evidence>
<reference evidence="1" key="1">
    <citation type="journal article" date="2020" name="Nature">
        <title>Giant virus diversity and host interactions through global metagenomics.</title>
        <authorList>
            <person name="Schulz F."/>
            <person name="Roux S."/>
            <person name="Paez-Espino D."/>
            <person name="Jungbluth S."/>
            <person name="Walsh D.A."/>
            <person name="Denef V.J."/>
            <person name="McMahon K.D."/>
            <person name="Konstantinidis K.T."/>
            <person name="Eloe-Fadrosh E.A."/>
            <person name="Kyrpides N.C."/>
            <person name="Woyke T."/>
        </authorList>
    </citation>
    <scope>NUCLEOTIDE SEQUENCE</scope>
    <source>
        <strain evidence="1">GVMAG-M-3300027770-73</strain>
    </source>
</reference>
<name>A0A6C0LHP3_9ZZZZ</name>
<dbReference type="AlphaFoldDB" id="A0A6C0LHP3"/>
<proteinExistence type="predicted"/>
<sequence length="447" mass="52645">MIPRTSHKTVEKASFFENRGMRRLEDSEEEDFDFDTSSEFTNTREELDELYEHQRTELQKARPKSENSDIEVHVSNFYEYSGLQSLIDEKPCNIAEGAKIHVCPFQVNTKGKVPFLQFLMHKCEDDDMIAFASFSNQHDNVFLKACDSIDLMMMCYEKKGFMKYCGYVEKKMGKEYYLFFDITENEIDMHDLNSKNDLWLLTMDELINTKSVCGNFYVDPKVTQFFEEHPEFIFLQDANMDPYEIPVIAYMGTTSNKENFISVFGESRSNNKSMFGSHYYFYDYQYAVKKSMTKYVEEKKQELRDEKIKTWEYFMYWKKENAALKGSIIRFALFLGNMKKIENRSDDPADTSLITQELLKQDTTCATLEHRTLVNYLRISDRDSMWAQDYDSVFLGYGVELDDDTLHCHGTTYVVKEYEQQIPLTCHSLDSNTMNSLWEQNGIYPIL</sequence>